<feature type="compositionally biased region" description="Basic and acidic residues" evidence="6">
    <location>
        <begin position="230"/>
        <end position="249"/>
    </location>
</feature>
<name>A0A9N8WEV0_9GLOM</name>
<dbReference type="InterPro" id="IPR001958">
    <property type="entry name" value="Tet-R_TetA/multi-R_MdtG-like"/>
</dbReference>
<accession>A0A9N8WEV0</accession>
<feature type="transmembrane region" description="Helical" evidence="7">
    <location>
        <begin position="89"/>
        <end position="106"/>
    </location>
</feature>
<feature type="transmembrane region" description="Helical" evidence="7">
    <location>
        <begin position="112"/>
        <end position="134"/>
    </location>
</feature>
<dbReference type="OrthoDB" id="419616at2759"/>
<comment type="subcellular location">
    <subcellularLocation>
        <location evidence="1">Membrane</location>
        <topology evidence="1">Multi-pass membrane protein</topology>
    </subcellularLocation>
</comment>
<keyword evidence="10" id="KW-1185">Reference proteome</keyword>
<keyword evidence="3 7" id="KW-0812">Transmembrane</keyword>
<evidence type="ECO:0000256" key="7">
    <source>
        <dbReference type="SAM" id="Phobius"/>
    </source>
</evidence>
<dbReference type="PROSITE" id="PS50850">
    <property type="entry name" value="MFS"/>
    <property type="match status" value="1"/>
</dbReference>
<feature type="transmembrane region" description="Helical" evidence="7">
    <location>
        <begin position="55"/>
        <end position="77"/>
    </location>
</feature>
<feature type="transmembrane region" description="Helical" evidence="7">
    <location>
        <begin position="188"/>
        <end position="212"/>
    </location>
</feature>
<dbReference type="InterPro" id="IPR011701">
    <property type="entry name" value="MFS"/>
</dbReference>
<gene>
    <name evidence="9" type="ORF">PBRASI_LOCUS1627</name>
</gene>
<dbReference type="Gene3D" id="1.20.1250.20">
    <property type="entry name" value="MFS general substrate transporter like domains"/>
    <property type="match status" value="1"/>
</dbReference>
<organism evidence="9 10">
    <name type="scientific">Paraglomus brasilianum</name>
    <dbReference type="NCBI Taxonomy" id="144538"/>
    <lineage>
        <taxon>Eukaryota</taxon>
        <taxon>Fungi</taxon>
        <taxon>Fungi incertae sedis</taxon>
        <taxon>Mucoromycota</taxon>
        <taxon>Glomeromycotina</taxon>
        <taxon>Glomeromycetes</taxon>
        <taxon>Paraglomerales</taxon>
        <taxon>Paraglomeraceae</taxon>
        <taxon>Paraglomus</taxon>
    </lineage>
</organism>
<reference evidence="9" key="1">
    <citation type="submission" date="2021-06" db="EMBL/GenBank/DDBJ databases">
        <authorList>
            <person name="Kallberg Y."/>
            <person name="Tangrot J."/>
            <person name="Rosling A."/>
        </authorList>
    </citation>
    <scope>NUCLEOTIDE SEQUENCE</scope>
    <source>
        <strain evidence="9">BR232B</strain>
    </source>
</reference>
<evidence type="ECO:0000256" key="3">
    <source>
        <dbReference type="ARBA" id="ARBA00022692"/>
    </source>
</evidence>
<evidence type="ECO:0000256" key="1">
    <source>
        <dbReference type="ARBA" id="ARBA00004141"/>
    </source>
</evidence>
<feature type="transmembrane region" description="Helical" evidence="7">
    <location>
        <begin position="146"/>
        <end position="168"/>
    </location>
</feature>
<dbReference type="InterPro" id="IPR020846">
    <property type="entry name" value="MFS_dom"/>
</dbReference>
<keyword evidence="5 7" id="KW-0472">Membrane</keyword>
<dbReference type="AlphaFoldDB" id="A0A9N8WEV0"/>
<feature type="transmembrane region" description="Helical" evidence="7">
    <location>
        <begin position="305"/>
        <end position="324"/>
    </location>
</feature>
<dbReference type="EMBL" id="CAJVPI010000110">
    <property type="protein sequence ID" value="CAG8481881.1"/>
    <property type="molecule type" value="Genomic_DNA"/>
</dbReference>
<feature type="transmembrane region" description="Helical" evidence="7">
    <location>
        <begin position="370"/>
        <end position="398"/>
    </location>
</feature>
<evidence type="ECO:0000313" key="9">
    <source>
        <dbReference type="EMBL" id="CAG8481881.1"/>
    </source>
</evidence>
<keyword evidence="4 7" id="KW-1133">Transmembrane helix</keyword>
<dbReference type="Pfam" id="PF07690">
    <property type="entry name" value="MFS_1"/>
    <property type="match status" value="1"/>
</dbReference>
<dbReference type="PANTHER" id="PTHR23504:SF15">
    <property type="entry name" value="MAJOR FACILITATOR SUPERFAMILY (MFS) PROFILE DOMAIN-CONTAINING PROTEIN"/>
    <property type="match status" value="1"/>
</dbReference>
<dbReference type="CDD" id="cd17330">
    <property type="entry name" value="MFS_SLC46_TetA_like"/>
    <property type="match status" value="1"/>
</dbReference>
<dbReference type="PANTHER" id="PTHR23504">
    <property type="entry name" value="MAJOR FACILITATOR SUPERFAMILY DOMAIN-CONTAINING PROTEIN 10"/>
    <property type="match status" value="1"/>
</dbReference>
<proteinExistence type="predicted"/>
<feature type="domain" description="Major facilitator superfamily (MFS) profile" evidence="8">
    <location>
        <begin position="17"/>
        <end position="473"/>
    </location>
</feature>
<dbReference type="PRINTS" id="PR01035">
    <property type="entry name" value="TCRTETA"/>
</dbReference>
<dbReference type="Proteomes" id="UP000789739">
    <property type="component" value="Unassembled WGS sequence"/>
</dbReference>
<evidence type="ECO:0000256" key="4">
    <source>
        <dbReference type="ARBA" id="ARBA00022989"/>
    </source>
</evidence>
<feature type="transmembrane region" description="Helical" evidence="7">
    <location>
        <begin position="264"/>
        <end position="285"/>
    </location>
</feature>
<dbReference type="GO" id="GO:0022857">
    <property type="term" value="F:transmembrane transporter activity"/>
    <property type="evidence" value="ECO:0007669"/>
    <property type="project" value="InterPro"/>
</dbReference>
<dbReference type="GO" id="GO:0016020">
    <property type="term" value="C:membrane"/>
    <property type="evidence" value="ECO:0007669"/>
    <property type="project" value="UniProtKB-SubCell"/>
</dbReference>
<evidence type="ECO:0000259" key="8">
    <source>
        <dbReference type="PROSITE" id="PS50850"/>
    </source>
</evidence>
<evidence type="ECO:0000256" key="2">
    <source>
        <dbReference type="ARBA" id="ARBA00022448"/>
    </source>
</evidence>
<evidence type="ECO:0000256" key="5">
    <source>
        <dbReference type="ARBA" id="ARBA00023136"/>
    </source>
</evidence>
<dbReference type="SUPFAM" id="SSF103473">
    <property type="entry name" value="MFS general substrate transporter"/>
    <property type="match status" value="1"/>
</dbReference>
<evidence type="ECO:0000256" key="6">
    <source>
        <dbReference type="SAM" id="MobiDB-lite"/>
    </source>
</evidence>
<protein>
    <submittedName>
        <fullName evidence="9">3257_t:CDS:1</fullName>
    </submittedName>
</protein>
<keyword evidence="2" id="KW-0813">Transport</keyword>
<evidence type="ECO:0000313" key="10">
    <source>
        <dbReference type="Proteomes" id="UP000789739"/>
    </source>
</evidence>
<feature type="transmembrane region" description="Helical" evidence="7">
    <location>
        <begin position="18"/>
        <end position="43"/>
    </location>
</feature>
<feature type="transmembrane region" description="Helical" evidence="7">
    <location>
        <begin position="336"/>
        <end position="358"/>
    </location>
</feature>
<dbReference type="InterPro" id="IPR036259">
    <property type="entry name" value="MFS_trans_sf"/>
</dbReference>
<comment type="caution">
    <text evidence="9">The sequence shown here is derived from an EMBL/GenBank/DDBJ whole genome shotgun (WGS) entry which is preliminary data.</text>
</comment>
<sequence length="490" mass="54169">MARPTDQQPITPLPKKQLFILCCCRFTEPIAFTNILPFLYFMVEDFKLTDDPKKIGYFVGYIASSFALCQFFTGLPWGFLSDRIGRRPVILTGLFGTMTSSLLFGLSTSFTWAILSRSLCGILNGNVGVIKSMLAEITDETNQATAFSFLPFLYGIGIIIGPMLGGFLAKPVEQYPGIFGNCPFLKKYPYFLPCFVASLICLFGLIIGFFFLEETLESKKKQKSKSTLFERSDAVDKEERAPLLPKDDPPPENPPFRDILCRPVLVTVLSYVLLALQTIMYDGIYHLWCATPVKFGGLGFSTKEIGISLSCAGGFTLFWQLFVYPKTQRRFGTLNGYKAALSGYILVYFFQPFVNVVAKKIEEGAITSGWLWPVLLIFVFGNRICCVTAFTSSMILVTNVAPSKAQLGSVHGLTQTMGSGVRALGPASAGTLFALSIQSSFGFPFDKHFVWTILTVVALVCRLESNLLRDPKAKNSGQVVKVDEGHKKGL</sequence>
<feature type="region of interest" description="Disordered" evidence="6">
    <location>
        <begin position="230"/>
        <end position="254"/>
    </location>
</feature>